<name>A0A0M3JW37_ANISI</name>
<reference evidence="5" key="1">
    <citation type="submission" date="2017-02" db="UniProtKB">
        <authorList>
            <consortium name="WormBaseParasite"/>
        </authorList>
    </citation>
    <scope>IDENTIFICATION</scope>
</reference>
<proteinExistence type="predicted"/>
<keyword evidence="2" id="KW-0812">Transmembrane</keyword>
<sequence>MHEDEESDLNIFTETDEKVVDLMRQLRERDKRIEELEEELSLKDAIITDNCQLIDRLEQNYSDNLSADLVSYSFGKASLGNMSDSTIQYIDSCGNQTTSVNDAKRILEQYEDEHEMRLKLSQQNQELLKQWDDALEYVERVQKQLQAEVRRVGKLKDEIAFLRKKIRDTVIISKSGVQLIAILFILFSLYLYNC</sequence>
<keyword evidence="4" id="KW-1185">Reference proteome</keyword>
<feature type="coiled-coil region" evidence="1">
    <location>
        <begin position="138"/>
        <end position="165"/>
    </location>
</feature>
<dbReference type="AlphaFoldDB" id="A0A0M3JW37"/>
<dbReference type="OrthoDB" id="5848117at2759"/>
<keyword evidence="2" id="KW-1133">Transmembrane helix</keyword>
<feature type="transmembrane region" description="Helical" evidence="2">
    <location>
        <begin position="171"/>
        <end position="192"/>
    </location>
</feature>
<keyword evidence="1" id="KW-0175">Coiled coil</keyword>
<evidence type="ECO:0000256" key="1">
    <source>
        <dbReference type="SAM" id="Coils"/>
    </source>
</evidence>
<keyword evidence="2" id="KW-0472">Membrane</keyword>
<evidence type="ECO:0000256" key="2">
    <source>
        <dbReference type="SAM" id="Phobius"/>
    </source>
</evidence>
<organism evidence="5">
    <name type="scientific">Anisakis simplex</name>
    <name type="common">Herring worm</name>
    <dbReference type="NCBI Taxonomy" id="6269"/>
    <lineage>
        <taxon>Eukaryota</taxon>
        <taxon>Metazoa</taxon>
        <taxon>Ecdysozoa</taxon>
        <taxon>Nematoda</taxon>
        <taxon>Chromadorea</taxon>
        <taxon>Rhabditida</taxon>
        <taxon>Spirurina</taxon>
        <taxon>Ascaridomorpha</taxon>
        <taxon>Ascaridoidea</taxon>
        <taxon>Anisakidae</taxon>
        <taxon>Anisakis</taxon>
        <taxon>Anisakis simplex complex</taxon>
    </lineage>
</organism>
<gene>
    <name evidence="3" type="ORF">ASIM_LOCUS11944</name>
</gene>
<evidence type="ECO:0000313" key="4">
    <source>
        <dbReference type="Proteomes" id="UP000267096"/>
    </source>
</evidence>
<reference evidence="3 4" key="2">
    <citation type="submission" date="2018-11" db="EMBL/GenBank/DDBJ databases">
        <authorList>
            <consortium name="Pathogen Informatics"/>
        </authorList>
    </citation>
    <scope>NUCLEOTIDE SEQUENCE [LARGE SCALE GENOMIC DNA]</scope>
</reference>
<protein>
    <submittedName>
        <fullName evidence="5">ATG16 domain-containing protein</fullName>
    </submittedName>
</protein>
<dbReference type="EMBL" id="UYRR01031120">
    <property type="protein sequence ID" value="VDK46211.1"/>
    <property type="molecule type" value="Genomic_DNA"/>
</dbReference>
<evidence type="ECO:0000313" key="3">
    <source>
        <dbReference type="EMBL" id="VDK46211.1"/>
    </source>
</evidence>
<evidence type="ECO:0000313" key="5">
    <source>
        <dbReference type="WBParaSite" id="ASIM_0001247801-mRNA-1"/>
    </source>
</evidence>
<dbReference type="Proteomes" id="UP000267096">
    <property type="component" value="Unassembled WGS sequence"/>
</dbReference>
<dbReference type="WBParaSite" id="ASIM_0001247801-mRNA-1">
    <property type="protein sequence ID" value="ASIM_0001247801-mRNA-1"/>
    <property type="gene ID" value="ASIM_0001247801"/>
</dbReference>
<accession>A0A0M3JW37</accession>